<evidence type="ECO:0000256" key="4">
    <source>
        <dbReference type="ARBA" id="ARBA00022722"/>
    </source>
</evidence>
<evidence type="ECO:0000313" key="11">
    <source>
        <dbReference type="EMBL" id="EER33396.1"/>
    </source>
</evidence>
<dbReference type="Proteomes" id="UP000002037">
    <property type="component" value="Unassembled WGS sequence"/>
</dbReference>
<dbReference type="Gene3D" id="3.40.970.10">
    <property type="entry name" value="Ribonuclease H1, N-terminal domain"/>
    <property type="match status" value="1"/>
</dbReference>
<dbReference type="eggNOG" id="KOG3752">
    <property type="taxonomic scope" value="Eukaryota"/>
</dbReference>
<dbReference type="GeneID" id="8296916"/>
<keyword evidence="12" id="KW-1185">Reference proteome</keyword>
<evidence type="ECO:0000259" key="10">
    <source>
        <dbReference type="PROSITE" id="PS50879"/>
    </source>
</evidence>
<dbReference type="SUPFAM" id="SSF53098">
    <property type="entry name" value="Ribonuclease H-like"/>
    <property type="match status" value="1"/>
</dbReference>
<dbReference type="Pfam" id="PF01693">
    <property type="entry name" value="Cauli_VI"/>
    <property type="match status" value="1"/>
</dbReference>
<dbReference type="EC" id="3.1.26.4" evidence="3 9"/>
<dbReference type="STRING" id="294747.C5M9Q2"/>
<evidence type="ECO:0000256" key="5">
    <source>
        <dbReference type="ARBA" id="ARBA00022723"/>
    </source>
</evidence>
<dbReference type="AlphaFoldDB" id="C5M9Q2"/>
<dbReference type="InterPro" id="IPR036397">
    <property type="entry name" value="RNaseH_sf"/>
</dbReference>
<dbReference type="InterPro" id="IPR017067">
    <property type="entry name" value="RNase_H1_euk"/>
</dbReference>
<dbReference type="InterPro" id="IPR011320">
    <property type="entry name" value="RNase_H1_N"/>
</dbReference>
<dbReference type="FunFam" id="3.40.970.10:FF:000001">
    <property type="entry name" value="Ribonuclease H1"/>
    <property type="match status" value="1"/>
</dbReference>
<dbReference type="InterPro" id="IPR037056">
    <property type="entry name" value="RNase_H1_N_sf"/>
</dbReference>
<dbReference type="InterPro" id="IPR009027">
    <property type="entry name" value="Ribosomal_bL9/RNase_H1_N"/>
</dbReference>
<name>C5M9Q2_CANTT</name>
<keyword evidence="8 9" id="KW-0460">Magnesium</keyword>
<evidence type="ECO:0000256" key="2">
    <source>
        <dbReference type="ARBA" id="ARBA00005300"/>
    </source>
</evidence>
<proteinExistence type="inferred from homology"/>
<dbReference type="PROSITE" id="PS50879">
    <property type="entry name" value="RNASE_H_1"/>
    <property type="match status" value="1"/>
</dbReference>
<dbReference type="GO" id="GO:0046872">
    <property type="term" value="F:metal ion binding"/>
    <property type="evidence" value="ECO:0007669"/>
    <property type="project" value="UniProtKB-KW"/>
</dbReference>
<reference evidence="11 12" key="1">
    <citation type="journal article" date="2009" name="Nature">
        <title>Evolution of pathogenicity and sexual reproduction in eight Candida genomes.</title>
        <authorList>
            <person name="Butler G."/>
            <person name="Rasmussen M.D."/>
            <person name="Lin M.F."/>
            <person name="Santos M.A."/>
            <person name="Sakthikumar S."/>
            <person name="Munro C.A."/>
            <person name="Rheinbay E."/>
            <person name="Grabherr M."/>
            <person name="Forche A."/>
            <person name="Reedy J.L."/>
            <person name="Agrafioti I."/>
            <person name="Arnaud M.B."/>
            <person name="Bates S."/>
            <person name="Brown A.J."/>
            <person name="Brunke S."/>
            <person name="Costanzo M.C."/>
            <person name="Fitzpatrick D.A."/>
            <person name="de Groot P.W."/>
            <person name="Harris D."/>
            <person name="Hoyer L.L."/>
            <person name="Hube B."/>
            <person name="Klis F.M."/>
            <person name="Kodira C."/>
            <person name="Lennard N."/>
            <person name="Logue M.E."/>
            <person name="Martin R."/>
            <person name="Neiman A.M."/>
            <person name="Nikolaou E."/>
            <person name="Quail M.A."/>
            <person name="Quinn J."/>
            <person name="Santos M.C."/>
            <person name="Schmitzberger F.F."/>
            <person name="Sherlock G."/>
            <person name="Shah P."/>
            <person name="Silverstein K.A."/>
            <person name="Skrzypek M.S."/>
            <person name="Soll D."/>
            <person name="Staggs R."/>
            <person name="Stansfield I."/>
            <person name="Stumpf M.P."/>
            <person name="Sudbery P.E."/>
            <person name="Srikantha T."/>
            <person name="Zeng Q."/>
            <person name="Berman J."/>
            <person name="Berriman M."/>
            <person name="Heitman J."/>
            <person name="Gow N.A."/>
            <person name="Lorenz M.C."/>
            <person name="Birren B.W."/>
            <person name="Kellis M."/>
            <person name="Cuomo C.A."/>
        </authorList>
    </citation>
    <scope>NUCLEOTIDE SEQUENCE [LARGE SCALE GENOMIC DNA]</scope>
    <source>
        <strain evidence="12">ATCC MYA-3404 / T1</strain>
    </source>
</reference>
<evidence type="ECO:0000256" key="8">
    <source>
        <dbReference type="ARBA" id="ARBA00022842"/>
    </source>
</evidence>
<sequence length="283" mass="32473">MYVHMKFFNSKKSSILVVGKRKKNHKFNNKATTFNKEQFNSINHLCKIPTMPYYGVTRGFNTGVYTNWPACKAQVNGASGATFRKFETIDEAWHFVFHHYMRQGTYGVFQVQVVYIDGACRGNGNKYNSSAGYGVFYGRNNPRNVANPLDLVDRHNDYRPTNQRAELYALCQVLVNIVNDINAGNCRLKTEIRTDSMFVINSITTWCYKWCNNGWINAKGDTVANVDLLQKNFNLMKSINKEYEDRGWGDIEFIHVRGHSGDYGNDEADRLANLGADRYGNYI</sequence>
<dbReference type="VEuPathDB" id="FungiDB:CTRG_02214"/>
<evidence type="ECO:0000256" key="9">
    <source>
        <dbReference type="PIRNR" id="PIRNR036852"/>
    </source>
</evidence>
<dbReference type="GO" id="GO:0043137">
    <property type="term" value="P:DNA replication, removal of RNA primer"/>
    <property type="evidence" value="ECO:0007669"/>
    <property type="project" value="TreeGrafter"/>
</dbReference>
<feature type="domain" description="RNase H type-1" evidence="10">
    <location>
        <begin position="108"/>
        <end position="277"/>
    </location>
</feature>
<keyword evidence="5 9" id="KW-0479">Metal-binding</keyword>
<dbReference type="HOGENOM" id="CLU_030894_0_2_1"/>
<dbReference type="SUPFAM" id="SSF55658">
    <property type="entry name" value="L9 N-domain-like"/>
    <property type="match status" value="1"/>
</dbReference>
<protein>
    <recommendedName>
        <fullName evidence="3 9">Ribonuclease H</fullName>
        <shortName evidence="9">RNase H</shortName>
        <ecNumber evidence="3 9">3.1.26.4</ecNumber>
    </recommendedName>
</protein>
<dbReference type="InterPro" id="IPR012337">
    <property type="entry name" value="RNaseH-like_sf"/>
</dbReference>
<comment type="cofactor">
    <cofactor evidence="1 9">
        <name>Mg(2+)</name>
        <dbReference type="ChEBI" id="CHEBI:18420"/>
    </cofactor>
</comment>
<dbReference type="KEGG" id="ctp:CTRG_02214"/>
<dbReference type="RefSeq" id="XP_002547917.1">
    <property type="nucleotide sequence ID" value="XM_002547871.1"/>
</dbReference>
<evidence type="ECO:0000313" key="12">
    <source>
        <dbReference type="Proteomes" id="UP000002037"/>
    </source>
</evidence>
<dbReference type="GO" id="GO:0003676">
    <property type="term" value="F:nucleic acid binding"/>
    <property type="evidence" value="ECO:0007669"/>
    <property type="project" value="InterPro"/>
</dbReference>
<dbReference type="GO" id="GO:0004523">
    <property type="term" value="F:RNA-DNA hybrid ribonuclease activity"/>
    <property type="evidence" value="ECO:0007669"/>
    <property type="project" value="UniProtKB-EC"/>
</dbReference>
<dbReference type="OrthoDB" id="407198at2759"/>
<dbReference type="PANTHER" id="PTHR10642:SF30">
    <property type="entry name" value="RIBONUCLEASE H"/>
    <property type="match status" value="1"/>
</dbReference>
<dbReference type="Pfam" id="PF00075">
    <property type="entry name" value="RNase_H"/>
    <property type="match status" value="1"/>
</dbReference>
<organism evidence="11 12">
    <name type="scientific">Candida tropicalis (strain ATCC MYA-3404 / T1)</name>
    <name type="common">Yeast</name>
    <dbReference type="NCBI Taxonomy" id="294747"/>
    <lineage>
        <taxon>Eukaryota</taxon>
        <taxon>Fungi</taxon>
        <taxon>Dikarya</taxon>
        <taxon>Ascomycota</taxon>
        <taxon>Saccharomycotina</taxon>
        <taxon>Pichiomycetes</taxon>
        <taxon>Debaryomycetaceae</taxon>
        <taxon>Candida/Lodderomyces clade</taxon>
        <taxon>Candida</taxon>
    </lineage>
</organism>
<keyword evidence="4 9" id="KW-0540">Nuclease</keyword>
<evidence type="ECO:0000256" key="7">
    <source>
        <dbReference type="ARBA" id="ARBA00022801"/>
    </source>
</evidence>
<dbReference type="InterPro" id="IPR002156">
    <property type="entry name" value="RNaseH_domain"/>
</dbReference>
<accession>C5M9Q2</accession>
<evidence type="ECO:0000256" key="6">
    <source>
        <dbReference type="ARBA" id="ARBA00022759"/>
    </source>
</evidence>
<dbReference type="PANTHER" id="PTHR10642">
    <property type="entry name" value="RIBONUCLEASE H1"/>
    <property type="match status" value="1"/>
</dbReference>
<evidence type="ECO:0000256" key="3">
    <source>
        <dbReference type="ARBA" id="ARBA00012180"/>
    </source>
</evidence>
<keyword evidence="6 9" id="KW-0255">Endonuclease</keyword>
<dbReference type="CDD" id="cd09280">
    <property type="entry name" value="RNase_HI_eukaryote_like"/>
    <property type="match status" value="1"/>
</dbReference>
<dbReference type="EMBL" id="GG692397">
    <property type="protein sequence ID" value="EER33396.1"/>
    <property type="molecule type" value="Genomic_DNA"/>
</dbReference>
<keyword evidence="7 9" id="KW-0378">Hydrolase</keyword>
<comment type="similarity">
    <text evidence="2 9">Belongs to the RNase H family.</text>
</comment>
<evidence type="ECO:0000256" key="1">
    <source>
        <dbReference type="ARBA" id="ARBA00001946"/>
    </source>
</evidence>
<dbReference type="Gene3D" id="3.30.420.10">
    <property type="entry name" value="Ribonuclease H-like superfamily/Ribonuclease H"/>
    <property type="match status" value="1"/>
</dbReference>
<dbReference type="PIRSF" id="PIRSF036852">
    <property type="entry name" value="Ribonuclease_H1_euk"/>
    <property type="match status" value="1"/>
</dbReference>
<comment type="function">
    <text evidence="9">Endonuclease that specifically degrades the RNA of RNA-DNA hybrids.</text>
</comment>
<dbReference type="InterPro" id="IPR050092">
    <property type="entry name" value="RNase_H"/>
</dbReference>
<comment type="catalytic activity">
    <reaction evidence="9">
        <text>Endonucleolytic cleavage to 5'-phosphomonoester.</text>
        <dbReference type="EC" id="3.1.26.4"/>
    </reaction>
</comment>
<gene>
    <name evidence="11" type="ORF">CTRG_02214</name>
</gene>